<keyword evidence="1" id="KW-0853">WD repeat</keyword>
<evidence type="ECO:0000313" key="2">
    <source>
        <dbReference type="EMBL" id="GCE22249.1"/>
    </source>
</evidence>
<comment type="caution">
    <text evidence="2">The sequence shown here is derived from an EMBL/GenBank/DDBJ whole genome shotgun (WGS) entry which is preliminary data.</text>
</comment>
<dbReference type="InterPro" id="IPR015943">
    <property type="entry name" value="WD40/YVTN_repeat-like_dom_sf"/>
</dbReference>
<dbReference type="PANTHER" id="PTHR19879:SF9">
    <property type="entry name" value="TRANSCRIPTION INITIATION FACTOR TFIID SUBUNIT 5"/>
    <property type="match status" value="1"/>
</dbReference>
<dbReference type="PROSITE" id="PS50082">
    <property type="entry name" value="WD_REPEATS_2"/>
    <property type="match status" value="1"/>
</dbReference>
<dbReference type="InterPro" id="IPR001680">
    <property type="entry name" value="WD40_rpt"/>
</dbReference>
<dbReference type="SUPFAM" id="SSF50978">
    <property type="entry name" value="WD40 repeat-like"/>
    <property type="match status" value="1"/>
</dbReference>
<keyword evidence="3" id="KW-1185">Reference proteome</keyword>
<accession>A0A402AT46</accession>
<dbReference type="PANTHER" id="PTHR19879">
    <property type="entry name" value="TRANSCRIPTION INITIATION FACTOR TFIID"/>
    <property type="match status" value="1"/>
</dbReference>
<dbReference type="Proteomes" id="UP000287188">
    <property type="component" value="Unassembled WGS sequence"/>
</dbReference>
<organism evidence="2 3">
    <name type="scientific">Dictyobacter kobayashii</name>
    <dbReference type="NCBI Taxonomy" id="2014872"/>
    <lineage>
        <taxon>Bacteria</taxon>
        <taxon>Bacillati</taxon>
        <taxon>Chloroflexota</taxon>
        <taxon>Ktedonobacteria</taxon>
        <taxon>Ktedonobacterales</taxon>
        <taxon>Dictyobacteraceae</taxon>
        <taxon>Dictyobacter</taxon>
    </lineage>
</organism>
<evidence type="ECO:0000256" key="1">
    <source>
        <dbReference type="PROSITE-ProRule" id="PRU00221"/>
    </source>
</evidence>
<feature type="repeat" description="WD" evidence="1">
    <location>
        <begin position="195"/>
        <end position="236"/>
    </location>
</feature>
<evidence type="ECO:0000313" key="3">
    <source>
        <dbReference type="Proteomes" id="UP000287188"/>
    </source>
</evidence>
<gene>
    <name evidence="2" type="ORF">KDK_60490</name>
</gene>
<dbReference type="SMART" id="SM00320">
    <property type="entry name" value="WD40"/>
    <property type="match status" value="6"/>
</dbReference>
<dbReference type="Gene3D" id="2.130.10.10">
    <property type="entry name" value="YVTN repeat-like/Quinoprotein amine dehydrogenase"/>
    <property type="match status" value="3"/>
</dbReference>
<dbReference type="InterPro" id="IPR036322">
    <property type="entry name" value="WD40_repeat_dom_sf"/>
</dbReference>
<dbReference type="PROSITE" id="PS50294">
    <property type="entry name" value="WD_REPEATS_REGION"/>
    <property type="match status" value="1"/>
</dbReference>
<dbReference type="EMBL" id="BIFS01000002">
    <property type="protein sequence ID" value="GCE22249.1"/>
    <property type="molecule type" value="Genomic_DNA"/>
</dbReference>
<reference evidence="3" key="1">
    <citation type="submission" date="2018-12" db="EMBL/GenBank/DDBJ databases">
        <title>Tengunoibacter tsumagoiensis gen. nov., sp. nov., Dictyobacter kobayashii sp. nov., D. alpinus sp. nov., and D. joshuensis sp. nov. and description of Dictyobacteraceae fam. nov. within the order Ktedonobacterales isolated from Tengu-no-mugimeshi.</title>
        <authorList>
            <person name="Wang C.M."/>
            <person name="Zheng Y."/>
            <person name="Sakai Y."/>
            <person name="Toyoda A."/>
            <person name="Minakuchi Y."/>
            <person name="Abe K."/>
            <person name="Yokota A."/>
            <person name="Yabe S."/>
        </authorList>
    </citation>
    <scope>NUCLEOTIDE SEQUENCE [LARGE SCALE GENOMIC DNA]</scope>
    <source>
        <strain evidence="3">Uno11</strain>
    </source>
</reference>
<protein>
    <submittedName>
        <fullName evidence="2">Uncharacterized protein</fullName>
    </submittedName>
</protein>
<name>A0A402AT46_9CHLR</name>
<dbReference type="Pfam" id="PF00400">
    <property type="entry name" value="WD40"/>
    <property type="match status" value="3"/>
</dbReference>
<dbReference type="AlphaFoldDB" id="A0A402AT46"/>
<proteinExistence type="predicted"/>
<sequence>MAFVWDVDGTVLYKHQFPAHVRALAWSPDGAQLLAATATTVSFFNAQTGALLAENGAQHTASITSLGWAQGTIPLALSAGTDKTAIVWSAQSHQPLMIFRGHTSAIETLAVLATTVATASDGGVARVWSALSGQEIHGYYSQSQHPLRTAAFSLQGRLAIGGDDGVVFLWGDGRICQRQVPDVFGIHCLDGAIHLQGHTQPVRALAFSPDGTRLATSGDDKQLIIWSMQTLKPLLIQRQHDVPVALSWSPSGLLLAGALGQHVTLWHIQV</sequence>